<dbReference type="PANTHER" id="PTHR37291">
    <property type="entry name" value="5-METHYLCYTOSINE-SPECIFIC RESTRICTION ENZYME B"/>
    <property type="match status" value="1"/>
</dbReference>
<protein>
    <submittedName>
        <fullName evidence="2">AAA family ATPase</fullName>
    </submittedName>
</protein>
<evidence type="ECO:0000259" key="1">
    <source>
        <dbReference type="Pfam" id="PF07728"/>
    </source>
</evidence>
<dbReference type="InterPro" id="IPR052934">
    <property type="entry name" value="Methyl-DNA_Rec/Restrict_Enz"/>
</dbReference>
<gene>
    <name evidence="2" type="ORF">I5Q09_15450</name>
</gene>
<proteinExistence type="predicted"/>
<evidence type="ECO:0000313" key="2">
    <source>
        <dbReference type="EMBL" id="MBH3440081.1"/>
    </source>
</evidence>
<dbReference type="SUPFAM" id="SSF52540">
    <property type="entry name" value="P-loop containing nucleoside triphosphate hydrolases"/>
    <property type="match status" value="1"/>
</dbReference>
<dbReference type="InterPro" id="IPR027417">
    <property type="entry name" value="P-loop_NTPase"/>
</dbReference>
<dbReference type="Proteomes" id="UP000638986">
    <property type="component" value="Unassembled WGS sequence"/>
</dbReference>
<dbReference type="EMBL" id="JADTXM010000010">
    <property type="protein sequence ID" value="MBH3440081.1"/>
    <property type="molecule type" value="Genomic_DNA"/>
</dbReference>
<accession>A0ABS0MU21</accession>
<evidence type="ECO:0000313" key="3">
    <source>
        <dbReference type="Proteomes" id="UP000638986"/>
    </source>
</evidence>
<dbReference type="Pfam" id="PF07728">
    <property type="entry name" value="AAA_5"/>
    <property type="match status" value="1"/>
</dbReference>
<comment type="caution">
    <text evidence="2">The sequence shown here is derived from an EMBL/GenBank/DDBJ whole genome shotgun (WGS) entry which is preliminary data.</text>
</comment>
<feature type="domain" description="ATPase dynein-related AAA" evidence="1">
    <location>
        <begin position="206"/>
        <end position="296"/>
    </location>
</feature>
<reference evidence="2 3" key="1">
    <citation type="submission" date="2020-11" db="EMBL/GenBank/DDBJ databases">
        <title>Enhanced detection system for hospital associated transmission using whole genome sequencing surveillance.</title>
        <authorList>
            <person name="Harrison L.H."/>
            <person name="Van Tyne D."/>
            <person name="Marsh J.W."/>
            <person name="Griffith M.P."/>
            <person name="Snyder D.J."/>
            <person name="Cooper V.S."/>
            <person name="Mustapha M."/>
        </authorList>
    </citation>
    <scope>NUCLEOTIDE SEQUENCE [LARGE SCALE GENOMIC DNA]</scope>
    <source>
        <strain evidence="2 3">PSB00013</strain>
    </source>
</reference>
<sequence>MTKPPAALNQILFGPPGTGKTYATINEALRILEPQLLDDPHVSRADLVRAFEGYVLKGQVVFCTFHQSFSYEDFVEGLRASSQEGQLHYEVEPGLFKRLCERAREGRTEEHDPFDQALVRLREHAAASDGRLSMQTIRGKPFSVEYSSGDTFLVFPASAETLKHGYTANLKLVRQLYQTGRKEGIYNPSYVEGMLRYLQDKCGLPSFEPHAAIPAKRDNFVLIIDEINRGNVSRIFGELITLIEESKRAGKSEALSVVLPYSKERFSVPSNLYLIGTMNTADRSLAGLDIALRRRFTFKEMPPQPDLLNDVNVEQDGITVNIGQLLRVMNQRIEVLLNRDHCLGHAYFMPLEKEPTLECLAAILKNKVLPQLQEYFFEDWQRIQWVLNDHRKALAERFLIQPETNLDILFGSDIQIGQQNPRWLVNDDAFESIEAFAGIIDHQSAPVSTAVKRQNDYNGWTIKQMENNSIEVWQGGERLVKAKPLLREIASTLQLTLHYTSGLGLSTRRLGIRILDKLEETPA</sequence>
<dbReference type="InterPro" id="IPR011704">
    <property type="entry name" value="ATPase_dyneun-rel_AAA"/>
</dbReference>
<dbReference type="Gene3D" id="3.40.50.300">
    <property type="entry name" value="P-loop containing nucleotide triphosphate hydrolases"/>
    <property type="match status" value="1"/>
</dbReference>
<organism evidence="2 3">
    <name type="scientific">Pseudomonas luteola</name>
    <dbReference type="NCBI Taxonomy" id="47886"/>
    <lineage>
        <taxon>Bacteria</taxon>
        <taxon>Pseudomonadati</taxon>
        <taxon>Pseudomonadota</taxon>
        <taxon>Gammaproteobacteria</taxon>
        <taxon>Pseudomonadales</taxon>
        <taxon>Pseudomonadaceae</taxon>
        <taxon>Pseudomonas</taxon>
    </lineage>
</organism>
<dbReference type="PANTHER" id="PTHR37291:SF1">
    <property type="entry name" value="TYPE IV METHYL-DIRECTED RESTRICTION ENZYME ECOKMCRB SUBUNIT"/>
    <property type="match status" value="1"/>
</dbReference>
<name>A0ABS0MU21_PSELU</name>